<name>A0AAJ1T2R5_9BACI</name>
<organism evidence="1 2">
    <name type="scientific">Oikeobacillus pervagus</name>
    <dbReference type="NCBI Taxonomy" id="1325931"/>
    <lineage>
        <taxon>Bacteria</taxon>
        <taxon>Bacillati</taxon>
        <taxon>Bacillota</taxon>
        <taxon>Bacilli</taxon>
        <taxon>Bacillales</taxon>
        <taxon>Bacillaceae</taxon>
        <taxon>Oikeobacillus</taxon>
    </lineage>
</organism>
<reference evidence="1" key="1">
    <citation type="submission" date="2023-07" db="EMBL/GenBank/DDBJ databases">
        <title>Genomic Encyclopedia of Type Strains, Phase IV (KMG-IV): sequencing the most valuable type-strain genomes for metagenomic binning, comparative biology and taxonomic classification.</title>
        <authorList>
            <person name="Goeker M."/>
        </authorList>
    </citation>
    <scope>NUCLEOTIDE SEQUENCE</scope>
    <source>
        <strain evidence="1">DSM 23947</strain>
    </source>
</reference>
<dbReference type="AlphaFoldDB" id="A0AAJ1T2R5"/>
<gene>
    <name evidence="1" type="ORF">J2S13_002524</name>
</gene>
<evidence type="ECO:0000313" key="2">
    <source>
        <dbReference type="Proteomes" id="UP001237207"/>
    </source>
</evidence>
<dbReference type="SUPFAM" id="SSF46609">
    <property type="entry name" value="Fe,Mn superoxide dismutase (SOD), N-terminal domain"/>
    <property type="match status" value="1"/>
</dbReference>
<keyword evidence="2" id="KW-1185">Reference proteome</keyword>
<evidence type="ECO:0000313" key="1">
    <source>
        <dbReference type="EMBL" id="MDQ0216102.1"/>
    </source>
</evidence>
<dbReference type="Proteomes" id="UP001237207">
    <property type="component" value="Unassembled WGS sequence"/>
</dbReference>
<accession>A0AAJ1T2R5</accession>
<dbReference type="InterPro" id="IPR036324">
    <property type="entry name" value="Mn/Fe_SOD_N_sf"/>
</dbReference>
<protein>
    <submittedName>
        <fullName evidence="1">Superoxide dismutase</fullName>
    </submittedName>
</protein>
<proteinExistence type="predicted"/>
<dbReference type="EMBL" id="JAUSUC010000035">
    <property type="protein sequence ID" value="MDQ0216102.1"/>
    <property type="molecule type" value="Genomic_DNA"/>
</dbReference>
<comment type="caution">
    <text evidence="1">The sequence shown here is derived from an EMBL/GenBank/DDBJ whole genome shotgun (WGS) entry which is preliminary data.</text>
</comment>
<sequence length="50" mass="5699">MIDQDQEDVGEHYSHSLFWDPMTPNGGGEPIADIAKAINYYFESFDDFKG</sequence>